<keyword evidence="1" id="KW-0812">Transmembrane</keyword>
<evidence type="ECO:0000256" key="1">
    <source>
        <dbReference type="SAM" id="Phobius"/>
    </source>
</evidence>
<keyword evidence="3" id="KW-0012">Acyltransferase</keyword>
<dbReference type="RefSeq" id="WP_127048489.1">
    <property type="nucleotide sequence ID" value="NZ_RZGZ01000002.1"/>
</dbReference>
<keyword evidence="1" id="KW-1133">Transmembrane helix</keyword>
<feature type="transmembrane region" description="Helical" evidence="1">
    <location>
        <begin position="183"/>
        <end position="204"/>
    </location>
</feature>
<dbReference type="GO" id="GO:0009103">
    <property type="term" value="P:lipopolysaccharide biosynthetic process"/>
    <property type="evidence" value="ECO:0007669"/>
    <property type="project" value="TreeGrafter"/>
</dbReference>
<feature type="transmembrane region" description="Helical" evidence="1">
    <location>
        <begin position="242"/>
        <end position="264"/>
    </location>
</feature>
<feature type="domain" description="Acyltransferase 3" evidence="2">
    <location>
        <begin position="6"/>
        <end position="325"/>
    </location>
</feature>
<feature type="transmembrane region" description="Helical" evidence="1">
    <location>
        <begin position="75"/>
        <end position="93"/>
    </location>
</feature>
<keyword evidence="3" id="KW-0808">Transferase</keyword>
<feature type="transmembrane region" description="Helical" evidence="1">
    <location>
        <begin position="157"/>
        <end position="177"/>
    </location>
</feature>
<protein>
    <submittedName>
        <fullName evidence="3">Acyltransferase</fullName>
    </submittedName>
</protein>
<dbReference type="Proteomes" id="UP000274909">
    <property type="component" value="Unassembled WGS sequence"/>
</dbReference>
<reference evidence="3 4" key="1">
    <citation type="submission" date="2018-12" db="EMBL/GenBank/DDBJ databases">
        <authorList>
            <person name="Li F."/>
        </authorList>
    </citation>
    <scope>NUCLEOTIDE SEQUENCE [LARGE SCALE GENOMIC DNA]</scope>
    <source>
        <strain evidence="3 4">EGI 6500705</strain>
    </source>
</reference>
<keyword evidence="4" id="KW-1185">Reference proteome</keyword>
<dbReference type="PANTHER" id="PTHR23028">
    <property type="entry name" value="ACETYLTRANSFERASE"/>
    <property type="match status" value="1"/>
</dbReference>
<dbReference type="GO" id="GO:0016020">
    <property type="term" value="C:membrane"/>
    <property type="evidence" value="ECO:0007669"/>
    <property type="project" value="TreeGrafter"/>
</dbReference>
<evidence type="ECO:0000313" key="3">
    <source>
        <dbReference type="EMBL" id="RUR01207.1"/>
    </source>
</evidence>
<feature type="transmembrane region" description="Helical" evidence="1">
    <location>
        <begin position="276"/>
        <end position="299"/>
    </location>
</feature>
<dbReference type="Pfam" id="PF01757">
    <property type="entry name" value="Acyl_transf_3"/>
    <property type="match status" value="1"/>
</dbReference>
<keyword evidence="1" id="KW-0472">Membrane</keyword>
<comment type="caution">
    <text evidence="3">The sequence shown here is derived from an EMBL/GenBank/DDBJ whole genome shotgun (WGS) entry which is preliminary data.</text>
</comment>
<evidence type="ECO:0000259" key="2">
    <source>
        <dbReference type="Pfam" id="PF01757"/>
    </source>
</evidence>
<dbReference type="OrthoDB" id="3404679at2"/>
<feature type="transmembrane region" description="Helical" evidence="1">
    <location>
        <begin position="305"/>
        <end position="326"/>
    </location>
</feature>
<dbReference type="InterPro" id="IPR002656">
    <property type="entry name" value="Acyl_transf_3_dom"/>
</dbReference>
<evidence type="ECO:0000313" key="4">
    <source>
        <dbReference type="Proteomes" id="UP000274909"/>
    </source>
</evidence>
<accession>A0A433JT64</accession>
<feature type="transmembrane region" description="Helical" evidence="1">
    <location>
        <begin position="216"/>
        <end position="236"/>
    </location>
</feature>
<proteinExistence type="predicted"/>
<dbReference type="PANTHER" id="PTHR23028:SF53">
    <property type="entry name" value="ACYL_TRANSF_3 DOMAIN-CONTAINING PROTEIN"/>
    <property type="match status" value="1"/>
</dbReference>
<dbReference type="AlphaFoldDB" id="A0A433JT64"/>
<gene>
    <name evidence="3" type="ORF">ELQ94_06735</name>
</gene>
<organism evidence="3 4">
    <name type="scientific">Labedella endophytica</name>
    <dbReference type="NCBI Taxonomy" id="1523160"/>
    <lineage>
        <taxon>Bacteria</taxon>
        <taxon>Bacillati</taxon>
        <taxon>Actinomycetota</taxon>
        <taxon>Actinomycetes</taxon>
        <taxon>Micrococcales</taxon>
        <taxon>Microbacteriaceae</taxon>
        <taxon>Labedella</taxon>
    </lineage>
</organism>
<name>A0A433JT64_9MICO</name>
<dbReference type="InterPro" id="IPR050879">
    <property type="entry name" value="Acyltransferase_3"/>
</dbReference>
<sequence length="361" mass="39264">MQGRRAGLDLIRGVAIALVLLRHAWPATFGSAGIVGVVAFFALSGYLITGLLMADVERHGRVRYGRFYRHRALRLLPPMILMLAVLAVVTVVADPLGDRDGLARALLVAITYTGNLPIALGSEAIGHLWTLATEEQFYLIWPLLLSFAMRRGRVRTVVVLSAAAIAVALAVSIALNAPDFSLIYRYPASWALAMVIGAAARLWSAPIATMLPTGRAARELLGIGAVLTLGALAFLPAGKYSVWSYVLLGPIVALITGVLIHVWQDWRELPARWLRPLHALGVISYAAYLWNFPITLWVASITDAPWAPVLGIAVTIAAATISWWTVEVPARRWRRRLDERAGEIATREIAPEPAARGARGR</sequence>
<feature type="transmembrane region" description="Helical" evidence="1">
    <location>
        <begin position="31"/>
        <end position="54"/>
    </location>
</feature>
<dbReference type="EMBL" id="RZGZ01000002">
    <property type="protein sequence ID" value="RUR01207.1"/>
    <property type="molecule type" value="Genomic_DNA"/>
</dbReference>
<dbReference type="GO" id="GO:0016747">
    <property type="term" value="F:acyltransferase activity, transferring groups other than amino-acyl groups"/>
    <property type="evidence" value="ECO:0007669"/>
    <property type="project" value="InterPro"/>
</dbReference>